<reference evidence="2" key="1">
    <citation type="journal article" date="2019" name="Int. J. Syst. Evol. Microbiol.">
        <title>The Global Catalogue of Microorganisms (GCM) 10K type strain sequencing project: providing services to taxonomists for standard genome sequencing and annotation.</title>
        <authorList>
            <consortium name="The Broad Institute Genomics Platform"/>
            <consortium name="The Broad Institute Genome Sequencing Center for Infectious Disease"/>
            <person name="Wu L."/>
            <person name="Ma J."/>
        </authorList>
    </citation>
    <scope>NUCLEOTIDE SEQUENCE [LARGE SCALE GENOMIC DNA]</scope>
    <source>
        <strain evidence="2">KCTC 42248</strain>
    </source>
</reference>
<evidence type="ECO:0008006" key="3">
    <source>
        <dbReference type="Google" id="ProtNLM"/>
    </source>
</evidence>
<organism evidence="1 2">
    <name type="scientific">Sphingobacterium corticis</name>
    <dbReference type="NCBI Taxonomy" id="1812823"/>
    <lineage>
        <taxon>Bacteria</taxon>
        <taxon>Pseudomonadati</taxon>
        <taxon>Bacteroidota</taxon>
        <taxon>Sphingobacteriia</taxon>
        <taxon>Sphingobacteriales</taxon>
        <taxon>Sphingobacteriaceae</taxon>
        <taxon>Sphingobacterium</taxon>
    </lineage>
</organism>
<evidence type="ECO:0000313" key="1">
    <source>
        <dbReference type="EMBL" id="MFD2599555.1"/>
    </source>
</evidence>
<name>A0ABW5NL07_9SPHI</name>
<sequence length="186" mass="21525">MSAYNLQHNRFLAWAEKHKMPHLADLIEDRFHLEEILALCLLEQRKDSLALQSIWLVEKWTMYYKDHLKQSADFFIEHLGDIKNEGSLRISGNILINNYKVHGKTAFTPKQSETVIEYGFNWLTNSSTSVAVVANAVEILYLFSETNDWIKPELTDQIQHLLRQGTTPAIHSRANKFLKKLTAKKG</sequence>
<keyword evidence="2" id="KW-1185">Reference proteome</keyword>
<dbReference type="EMBL" id="JBHUMA010000006">
    <property type="protein sequence ID" value="MFD2599555.1"/>
    <property type="molecule type" value="Genomic_DNA"/>
</dbReference>
<evidence type="ECO:0000313" key="2">
    <source>
        <dbReference type="Proteomes" id="UP001597393"/>
    </source>
</evidence>
<proteinExistence type="predicted"/>
<protein>
    <recommendedName>
        <fullName evidence="3">Adenylosuccinate lyase</fullName>
    </recommendedName>
</protein>
<comment type="caution">
    <text evidence="1">The sequence shown here is derived from an EMBL/GenBank/DDBJ whole genome shotgun (WGS) entry which is preliminary data.</text>
</comment>
<accession>A0ABW5NL07</accession>
<dbReference type="RefSeq" id="WP_380869681.1">
    <property type="nucleotide sequence ID" value="NZ_JBHUMA010000006.1"/>
</dbReference>
<gene>
    <name evidence="1" type="ORF">ACFSQ3_11375</name>
</gene>
<dbReference type="Proteomes" id="UP001597393">
    <property type="component" value="Unassembled WGS sequence"/>
</dbReference>